<dbReference type="RefSeq" id="WP_060849635.1">
    <property type="nucleotide sequence ID" value="NZ_AP014705.1"/>
</dbReference>
<evidence type="ECO:0000313" key="14">
    <source>
        <dbReference type="Proteomes" id="UP000061432"/>
    </source>
</evidence>
<reference evidence="13 14" key="1">
    <citation type="journal article" date="2015" name="Genome Announc.">
        <title>Complete Genome Sequence of Methylobacterium aquaticum Strain 22A, Isolated from Racomitrium japonicum Moss.</title>
        <authorList>
            <person name="Tani A."/>
            <person name="Ogura Y."/>
            <person name="Hayashi T."/>
            <person name="Kimbara K."/>
        </authorList>
    </citation>
    <scope>NUCLEOTIDE SEQUENCE [LARGE SCALE GENOMIC DNA]</scope>
    <source>
        <strain evidence="13 14">MA-22A</strain>
        <plasmid evidence="14">Plasmid pMaq22A_1p DNA</plasmid>
    </source>
</reference>
<dbReference type="GO" id="GO:0006793">
    <property type="term" value="P:phosphorus metabolic process"/>
    <property type="evidence" value="ECO:0007669"/>
    <property type="project" value="UniProtKB-ARBA"/>
</dbReference>
<dbReference type="OrthoDB" id="9789376at2"/>
<evidence type="ECO:0000256" key="4">
    <source>
        <dbReference type="ARBA" id="ARBA00008664"/>
    </source>
</evidence>
<dbReference type="Gene3D" id="3.30.870.10">
    <property type="entry name" value="Endonuclease Chain A"/>
    <property type="match status" value="2"/>
</dbReference>
<comment type="function">
    <text evidence="2">Could be a virulence factor.</text>
</comment>
<evidence type="ECO:0000256" key="8">
    <source>
        <dbReference type="ARBA" id="ARBA00022801"/>
    </source>
</evidence>
<dbReference type="KEGG" id="maqu:Maq22A_1p30045"/>
<organism evidence="13 14">
    <name type="scientific">Methylobacterium aquaticum</name>
    <dbReference type="NCBI Taxonomy" id="270351"/>
    <lineage>
        <taxon>Bacteria</taxon>
        <taxon>Pseudomonadati</taxon>
        <taxon>Pseudomonadota</taxon>
        <taxon>Alphaproteobacteria</taxon>
        <taxon>Hyphomicrobiales</taxon>
        <taxon>Methylobacteriaceae</taxon>
        <taxon>Methylobacterium</taxon>
    </lineage>
</organism>
<dbReference type="PANTHER" id="PTHR43856">
    <property type="entry name" value="CARDIOLIPIN HYDROLASE"/>
    <property type="match status" value="1"/>
</dbReference>
<dbReference type="PROSITE" id="PS50035">
    <property type="entry name" value="PLD"/>
    <property type="match status" value="1"/>
</dbReference>
<protein>
    <recommendedName>
        <fullName evidence="6">Phospholipase D</fullName>
        <ecNumber evidence="5">3.1.4.4</ecNumber>
    </recommendedName>
    <alternativeName>
        <fullName evidence="11">Choline phosphatase</fullName>
    </alternativeName>
</protein>
<keyword evidence="8" id="KW-0378">Hydrolase</keyword>
<evidence type="ECO:0000256" key="7">
    <source>
        <dbReference type="ARBA" id="ARBA00022525"/>
    </source>
</evidence>
<keyword evidence="9" id="KW-0442">Lipid degradation</keyword>
<keyword evidence="13" id="KW-0614">Plasmid</keyword>
<evidence type="ECO:0000256" key="9">
    <source>
        <dbReference type="ARBA" id="ARBA00022963"/>
    </source>
</evidence>
<keyword evidence="7" id="KW-0964">Secreted</keyword>
<keyword evidence="10" id="KW-0443">Lipid metabolism</keyword>
<feature type="domain" description="PLD phosphodiesterase" evidence="12">
    <location>
        <begin position="460"/>
        <end position="491"/>
    </location>
</feature>
<geneLocation type="plasmid" evidence="14">
    <name>pMaq22A_1p DNA</name>
</geneLocation>
<dbReference type="EMBL" id="AP014705">
    <property type="protein sequence ID" value="BAQ48375.1"/>
    <property type="molecule type" value="Genomic_DNA"/>
</dbReference>
<dbReference type="GO" id="GO:0005576">
    <property type="term" value="C:extracellular region"/>
    <property type="evidence" value="ECO:0007669"/>
    <property type="project" value="UniProtKB-SubCell"/>
</dbReference>
<evidence type="ECO:0000256" key="1">
    <source>
        <dbReference type="ARBA" id="ARBA00000798"/>
    </source>
</evidence>
<reference evidence="14" key="2">
    <citation type="submission" date="2015-01" db="EMBL/GenBank/DDBJ databases">
        <title>Complete genome sequence of Methylobacterium aquaticum strain 22A.</title>
        <authorList>
            <person name="Tani A."/>
            <person name="Ogura Y."/>
            <person name="Hayashi T."/>
        </authorList>
    </citation>
    <scope>NUCLEOTIDE SEQUENCE [LARGE SCALE GENOMIC DNA]</scope>
    <source>
        <strain evidence="14">MA-22A</strain>
        <plasmid evidence="14">Plasmid pMaq22A_1p DNA</plasmid>
    </source>
</reference>
<dbReference type="InterPro" id="IPR025202">
    <property type="entry name" value="PLD-like_dom"/>
</dbReference>
<evidence type="ECO:0000256" key="3">
    <source>
        <dbReference type="ARBA" id="ARBA00004613"/>
    </source>
</evidence>
<accession>A0A0C6FYC6</accession>
<evidence type="ECO:0000256" key="2">
    <source>
        <dbReference type="ARBA" id="ARBA00003145"/>
    </source>
</evidence>
<evidence type="ECO:0000256" key="10">
    <source>
        <dbReference type="ARBA" id="ARBA00023098"/>
    </source>
</evidence>
<evidence type="ECO:0000256" key="5">
    <source>
        <dbReference type="ARBA" id="ARBA00012027"/>
    </source>
</evidence>
<comment type="catalytic activity">
    <reaction evidence="1">
        <text>a 1,2-diacyl-sn-glycero-3-phosphocholine + H2O = a 1,2-diacyl-sn-glycero-3-phosphate + choline + H(+)</text>
        <dbReference type="Rhea" id="RHEA:14445"/>
        <dbReference type="ChEBI" id="CHEBI:15354"/>
        <dbReference type="ChEBI" id="CHEBI:15377"/>
        <dbReference type="ChEBI" id="CHEBI:15378"/>
        <dbReference type="ChEBI" id="CHEBI:57643"/>
        <dbReference type="ChEBI" id="CHEBI:58608"/>
        <dbReference type="EC" id="3.1.4.4"/>
    </reaction>
</comment>
<dbReference type="GO" id="GO:0004630">
    <property type="term" value="F:phospholipase D activity"/>
    <property type="evidence" value="ECO:0007669"/>
    <property type="project" value="UniProtKB-EC"/>
</dbReference>
<dbReference type="InterPro" id="IPR001736">
    <property type="entry name" value="PLipase_D/transphosphatidylase"/>
</dbReference>
<evidence type="ECO:0000313" key="13">
    <source>
        <dbReference type="EMBL" id="BAQ48375.1"/>
    </source>
</evidence>
<dbReference type="AlphaFoldDB" id="A0A0C6FYC6"/>
<sequence>MRARATGGSIDLRAIAGTRVVLLAIAIAEEARAGLLGFAIALMNGSVPDWLEGRKVFRSVVPRPDPQDRFPSNLHPIQSLIWSDYEAKPGTTTRYRVQPVYGRPAAPVLGEGTEITVTTEDPTTGTHGIWFNRGAIASQAFSSHFQNRPPEDEDDPADPEVRWLSRGALDAARAFIDRAQDGEALRVAAYEFTYAPILRALKRAARRGVDVRIVHEAGQDYDRDDKRLEDTSATVAARNAIAALGLDRQANLQLIPRTRRRKIPHNKFIVWIRAGAAREVLTGSTNFTASGFIGQTNVLHVVREEGAAQAYLDYWTVLSHDPATPTLSTWTQDRTPQDALDALTAVPGTTPFFSPRKNDAMLSWYAARIAGARETVMFTAAFGVNKLLAAQFGINRDFVRFLLLEDAPDRELRDRLKGDPDVVAAYGALLGAYAEGKKAFPATSLDDWFLKEELFRKQGHIFFIHTKFLLIDPLGDDPLVCTGSANFSSSSLTGNDENMLLIRGDTRVADIYLTEFDRLFRHFYARQTIDRLAERGAPLAEAKFLDETAGWLDAYVAPGRMKTNRQRLFFPAWPAR</sequence>
<comment type="similarity">
    <text evidence="4">Belongs to the phospholipase D family.</text>
</comment>
<evidence type="ECO:0000259" key="12">
    <source>
        <dbReference type="PROSITE" id="PS50035"/>
    </source>
</evidence>
<dbReference type="Pfam" id="PF13091">
    <property type="entry name" value="PLDc_2"/>
    <property type="match status" value="2"/>
</dbReference>
<dbReference type="PANTHER" id="PTHR43856:SF1">
    <property type="entry name" value="MITOCHONDRIAL CARDIOLIPIN HYDROLASE"/>
    <property type="match status" value="1"/>
</dbReference>
<comment type="subcellular location">
    <subcellularLocation>
        <location evidence="3">Secreted</location>
    </subcellularLocation>
</comment>
<dbReference type="SUPFAM" id="SSF56024">
    <property type="entry name" value="Phospholipase D/nuclease"/>
    <property type="match status" value="2"/>
</dbReference>
<gene>
    <name evidence="13" type="primary">cls</name>
    <name evidence="13" type="ORF">Maq22A_1p30045</name>
</gene>
<dbReference type="CDD" id="cd09172">
    <property type="entry name" value="PLDc_Nuc_like_unchar1_1"/>
    <property type="match status" value="1"/>
</dbReference>
<name>A0A0C6FYC6_9HYPH</name>
<evidence type="ECO:0000256" key="6">
    <source>
        <dbReference type="ARBA" id="ARBA00018392"/>
    </source>
</evidence>
<dbReference type="EC" id="3.1.4.4" evidence="5"/>
<proteinExistence type="inferred from homology"/>
<evidence type="ECO:0000256" key="11">
    <source>
        <dbReference type="ARBA" id="ARBA00029594"/>
    </source>
</evidence>
<dbReference type="GO" id="GO:0016042">
    <property type="term" value="P:lipid catabolic process"/>
    <property type="evidence" value="ECO:0007669"/>
    <property type="project" value="UniProtKB-KW"/>
</dbReference>
<dbReference type="PATRIC" id="fig|270351.10.peg.5321"/>
<dbReference type="GO" id="GO:0016891">
    <property type="term" value="F:RNA endonuclease activity producing 5'-phosphomonoesters, hydrolytic mechanism"/>
    <property type="evidence" value="ECO:0007669"/>
    <property type="project" value="TreeGrafter"/>
</dbReference>
<dbReference type="Proteomes" id="UP000061432">
    <property type="component" value="Plasmid pMaq22A_1p"/>
</dbReference>
<dbReference type="InterPro" id="IPR051406">
    <property type="entry name" value="PLD_domain"/>
</dbReference>